<evidence type="ECO:0000313" key="4">
    <source>
        <dbReference type="Proteomes" id="UP000663444"/>
    </source>
</evidence>
<dbReference type="EMBL" id="CP064781">
    <property type="protein sequence ID" value="QRJ64304.1"/>
    <property type="molecule type" value="Genomic_DNA"/>
</dbReference>
<name>A0A974SQ25_9RHOO</name>
<reference evidence="3" key="1">
    <citation type="submission" date="2020-11" db="EMBL/GenBank/DDBJ databases">
        <title>Azospira restricta DSM 18626 genome sequence.</title>
        <authorList>
            <person name="Moe W.M."/>
        </authorList>
    </citation>
    <scope>NUCLEOTIDE SEQUENCE</scope>
    <source>
        <strain evidence="3">DSM 18626</strain>
    </source>
</reference>
<proteinExistence type="predicted"/>
<keyword evidence="2" id="KW-0732">Signal</keyword>
<sequence length="105" mass="10642">MKLAIALVSLALAAGTAFAEEKKADAPKKEPSAAQKAQQAKMKDCNAQAAGKTGDERKAFMKQCLSGGHAADSGCAAQAADKKLAGAAKTSFMKKCEADAPAATK</sequence>
<dbReference type="AlphaFoldDB" id="A0A974SQ25"/>
<feature type="region of interest" description="Disordered" evidence="1">
    <location>
        <begin position="20"/>
        <end position="42"/>
    </location>
</feature>
<feature type="signal peptide" evidence="2">
    <location>
        <begin position="1"/>
        <end position="19"/>
    </location>
</feature>
<organism evidence="3 4">
    <name type="scientific">Azospira restricta</name>
    <dbReference type="NCBI Taxonomy" id="404405"/>
    <lineage>
        <taxon>Bacteria</taxon>
        <taxon>Pseudomonadati</taxon>
        <taxon>Pseudomonadota</taxon>
        <taxon>Betaproteobacteria</taxon>
        <taxon>Rhodocyclales</taxon>
        <taxon>Rhodocyclaceae</taxon>
        <taxon>Azospira</taxon>
    </lineage>
</organism>
<dbReference type="InterPro" id="IPR011690">
    <property type="entry name" value="P_starv_induced_PsiF"/>
</dbReference>
<dbReference type="Proteomes" id="UP000663444">
    <property type="component" value="Chromosome"/>
</dbReference>
<feature type="chain" id="PRO_5036687571" evidence="2">
    <location>
        <begin position="20"/>
        <end position="105"/>
    </location>
</feature>
<dbReference type="Pfam" id="PF07769">
    <property type="entry name" value="PsiF_repeat"/>
    <property type="match status" value="1"/>
</dbReference>
<gene>
    <name evidence="3" type="ORF">IWH25_02820</name>
</gene>
<dbReference type="KEGG" id="ares:IWH25_02820"/>
<accession>A0A974SQ25</accession>
<protein>
    <submittedName>
        <fullName evidence="3">Phosphate starvation-inducible protein PsiF</fullName>
    </submittedName>
</protein>
<feature type="compositionally biased region" description="Basic and acidic residues" evidence="1">
    <location>
        <begin position="20"/>
        <end position="31"/>
    </location>
</feature>
<evidence type="ECO:0000256" key="1">
    <source>
        <dbReference type="SAM" id="MobiDB-lite"/>
    </source>
</evidence>
<keyword evidence="4" id="KW-1185">Reference proteome</keyword>
<dbReference type="RefSeq" id="WP_203387845.1">
    <property type="nucleotide sequence ID" value="NZ_CP064781.1"/>
</dbReference>
<evidence type="ECO:0000313" key="3">
    <source>
        <dbReference type="EMBL" id="QRJ64304.1"/>
    </source>
</evidence>
<evidence type="ECO:0000256" key="2">
    <source>
        <dbReference type="SAM" id="SignalP"/>
    </source>
</evidence>